<comment type="subcellular location">
    <subcellularLocation>
        <location evidence="1 7">Secreted</location>
    </subcellularLocation>
</comment>
<reference evidence="8 9" key="1">
    <citation type="journal article" date="2014" name="PLoS ONE">
        <title>Global Analysis of Gene Expression Profiles in Physic Nut (Jatropha curcas L.) Seedlings Exposed to Salt Stress.</title>
        <authorList>
            <person name="Zhang L."/>
            <person name="Zhang C."/>
            <person name="Wu P."/>
            <person name="Chen Y."/>
            <person name="Li M."/>
            <person name="Jiang H."/>
            <person name="Wu G."/>
        </authorList>
    </citation>
    <scope>NUCLEOTIDE SEQUENCE [LARGE SCALE GENOMIC DNA]</scope>
    <source>
        <strain evidence="9">cv. GZQX0401</strain>
        <tissue evidence="8">Young leaves</tissue>
    </source>
</reference>
<dbReference type="PANTHER" id="PTHR33109">
    <property type="entry name" value="EPIDERMAL PATTERNING FACTOR-LIKE PROTEIN 4"/>
    <property type="match status" value="1"/>
</dbReference>
<evidence type="ECO:0000256" key="2">
    <source>
        <dbReference type="ARBA" id="ARBA00008127"/>
    </source>
</evidence>
<feature type="signal peptide" evidence="7">
    <location>
        <begin position="1"/>
        <end position="27"/>
    </location>
</feature>
<dbReference type="PANTHER" id="PTHR33109:SF3">
    <property type="entry name" value="EPIDERMAL PATTERNING FACTOR-LIKE PROTEIN"/>
    <property type="match status" value="1"/>
</dbReference>
<comment type="function">
    <text evidence="7">Controls stomatal patterning.</text>
</comment>
<evidence type="ECO:0000256" key="6">
    <source>
        <dbReference type="ARBA" id="ARBA00023157"/>
    </source>
</evidence>
<name>A0A067KDI5_JATCU</name>
<evidence type="ECO:0000313" key="9">
    <source>
        <dbReference type="Proteomes" id="UP000027138"/>
    </source>
</evidence>
<dbReference type="InterPro" id="IPR039455">
    <property type="entry name" value="EPFL"/>
</dbReference>
<dbReference type="STRING" id="180498.A0A067KDI5"/>
<dbReference type="GO" id="GO:0010052">
    <property type="term" value="P:guard cell differentiation"/>
    <property type="evidence" value="ECO:0007669"/>
    <property type="project" value="UniProtKB-UniRule"/>
</dbReference>
<dbReference type="Proteomes" id="UP000027138">
    <property type="component" value="Unassembled WGS sequence"/>
</dbReference>
<keyword evidence="5 7" id="KW-0732">Signal</keyword>
<keyword evidence="4 7" id="KW-0964">Secreted</keyword>
<evidence type="ECO:0000256" key="4">
    <source>
        <dbReference type="ARBA" id="ARBA00022525"/>
    </source>
</evidence>
<feature type="chain" id="PRO_5027164353" description="Epidermal patterning factor-like protein" evidence="7">
    <location>
        <begin position="28"/>
        <end position="99"/>
    </location>
</feature>
<accession>A0A067KDI5</accession>
<keyword evidence="3 7" id="KW-0217">Developmental protein</keyword>
<keyword evidence="9" id="KW-1185">Reference proteome</keyword>
<comment type="similarity">
    <text evidence="2 7">Belongs to the plant cysteine rich small secretory peptide family. Epidermal patterning factor subfamily.</text>
</comment>
<evidence type="ECO:0000256" key="1">
    <source>
        <dbReference type="ARBA" id="ARBA00004613"/>
    </source>
</evidence>
<evidence type="ECO:0000256" key="3">
    <source>
        <dbReference type="ARBA" id="ARBA00022473"/>
    </source>
</evidence>
<dbReference type="AlphaFoldDB" id="A0A067KDI5"/>
<evidence type="ECO:0000256" key="5">
    <source>
        <dbReference type="ARBA" id="ARBA00022729"/>
    </source>
</evidence>
<protein>
    <recommendedName>
        <fullName evidence="7">Epidermal patterning factor-like protein</fullName>
    </recommendedName>
</protein>
<proteinExistence type="inferred from homology"/>
<gene>
    <name evidence="8" type="ORF">JCGZ_13656</name>
</gene>
<organism evidence="8 9">
    <name type="scientific">Jatropha curcas</name>
    <name type="common">Barbados nut</name>
    <dbReference type="NCBI Taxonomy" id="180498"/>
    <lineage>
        <taxon>Eukaryota</taxon>
        <taxon>Viridiplantae</taxon>
        <taxon>Streptophyta</taxon>
        <taxon>Embryophyta</taxon>
        <taxon>Tracheophyta</taxon>
        <taxon>Spermatophyta</taxon>
        <taxon>Magnoliopsida</taxon>
        <taxon>eudicotyledons</taxon>
        <taxon>Gunneridae</taxon>
        <taxon>Pentapetalae</taxon>
        <taxon>rosids</taxon>
        <taxon>fabids</taxon>
        <taxon>Malpighiales</taxon>
        <taxon>Euphorbiaceae</taxon>
        <taxon>Crotonoideae</taxon>
        <taxon>Jatropheae</taxon>
        <taxon>Jatropha</taxon>
    </lineage>
</organism>
<evidence type="ECO:0000313" key="8">
    <source>
        <dbReference type="EMBL" id="KDP33083.1"/>
    </source>
</evidence>
<dbReference type="EMBL" id="KK914564">
    <property type="protein sequence ID" value="KDP33083.1"/>
    <property type="molecule type" value="Genomic_DNA"/>
</dbReference>
<dbReference type="Pfam" id="PF17181">
    <property type="entry name" value="EPF"/>
    <property type="match status" value="1"/>
</dbReference>
<evidence type="ECO:0000256" key="7">
    <source>
        <dbReference type="RuleBase" id="RU367102"/>
    </source>
</evidence>
<keyword evidence="6" id="KW-1015">Disulfide bond</keyword>
<dbReference type="GO" id="GO:0005576">
    <property type="term" value="C:extracellular region"/>
    <property type="evidence" value="ECO:0007669"/>
    <property type="project" value="UniProtKB-SubCell"/>
</dbReference>
<sequence length="99" mass="10876">MSFHQKYTAALLFFFLLLLLLLSAASSVNFKYGSLLFEKKAILDSTPPSCQDKCHGCQPCRAVQVPEPNPPPGPIENPGYIGDPGYKPIVWKCKCGGKF</sequence>